<dbReference type="InterPro" id="IPR011075">
    <property type="entry name" value="TetR_C"/>
</dbReference>
<dbReference type="PROSITE" id="PS50977">
    <property type="entry name" value="HTH_TETR_2"/>
    <property type="match status" value="1"/>
</dbReference>
<dbReference type="SUPFAM" id="SSF48498">
    <property type="entry name" value="Tetracyclin repressor-like, C-terminal domain"/>
    <property type="match status" value="1"/>
</dbReference>
<reference evidence="6" key="1">
    <citation type="submission" date="2022-10" db="EMBL/GenBank/DDBJ databases">
        <authorList>
            <person name="Mo P."/>
        </authorList>
    </citation>
    <scope>NUCLEOTIDE SEQUENCE</scope>
    <source>
        <strain evidence="6">HUAS 13-4</strain>
    </source>
</reference>
<dbReference type="PANTHER" id="PTHR47506:SF1">
    <property type="entry name" value="HTH-TYPE TRANSCRIPTIONAL REGULATOR YJDC"/>
    <property type="match status" value="1"/>
</dbReference>
<organism evidence="6 7">
    <name type="scientific">Streptomyces cynarae</name>
    <dbReference type="NCBI Taxonomy" id="2981134"/>
    <lineage>
        <taxon>Bacteria</taxon>
        <taxon>Bacillati</taxon>
        <taxon>Actinomycetota</taxon>
        <taxon>Actinomycetes</taxon>
        <taxon>Kitasatosporales</taxon>
        <taxon>Streptomycetaceae</taxon>
        <taxon>Streptomyces</taxon>
    </lineage>
</organism>
<dbReference type="Pfam" id="PF00440">
    <property type="entry name" value="TetR_N"/>
    <property type="match status" value="1"/>
</dbReference>
<evidence type="ECO:0000256" key="3">
    <source>
        <dbReference type="ARBA" id="ARBA00023163"/>
    </source>
</evidence>
<feature type="domain" description="HTH tetR-type" evidence="5">
    <location>
        <begin position="16"/>
        <end position="76"/>
    </location>
</feature>
<evidence type="ECO:0000256" key="2">
    <source>
        <dbReference type="ARBA" id="ARBA00023125"/>
    </source>
</evidence>
<evidence type="ECO:0000313" key="6">
    <source>
        <dbReference type="EMBL" id="UXY24069.1"/>
    </source>
</evidence>
<dbReference type="RefSeq" id="WP_263234301.1">
    <property type="nucleotide sequence ID" value="NZ_CP106793.1"/>
</dbReference>
<dbReference type="InterPro" id="IPR009057">
    <property type="entry name" value="Homeodomain-like_sf"/>
</dbReference>
<protein>
    <submittedName>
        <fullName evidence="6">TetR/AcrR family transcriptional regulator</fullName>
    </submittedName>
</protein>
<evidence type="ECO:0000259" key="5">
    <source>
        <dbReference type="PROSITE" id="PS50977"/>
    </source>
</evidence>
<evidence type="ECO:0000313" key="7">
    <source>
        <dbReference type="Proteomes" id="UP001061298"/>
    </source>
</evidence>
<dbReference type="PRINTS" id="PR00455">
    <property type="entry name" value="HTHTETR"/>
</dbReference>
<dbReference type="Pfam" id="PF16925">
    <property type="entry name" value="TetR_C_13"/>
    <property type="match status" value="1"/>
</dbReference>
<dbReference type="EMBL" id="CP106793">
    <property type="protein sequence ID" value="UXY24069.1"/>
    <property type="molecule type" value="Genomic_DNA"/>
</dbReference>
<evidence type="ECO:0000256" key="4">
    <source>
        <dbReference type="PROSITE-ProRule" id="PRU00335"/>
    </source>
</evidence>
<feature type="DNA-binding region" description="H-T-H motif" evidence="4">
    <location>
        <begin position="39"/>
        <end position="58"/>
    </location>
</feature>
<dbReference type="Gene3D" id="1.10.357.10">
    <property type="entry name" value="Tetracycline Repressor, domain 2"/>
    <property type="match status" value="1"/>
</dbReference>
<keyword evidence="1" id="KW-0805">Transcription regulation</keyword>
<keyword evidence="3" id="KW-0804">Transcription</keyword>
<keyword evidence="2 4" id="KW-0238">DNA-binding</keyword>
<dbReference type="Proteomes" id="UP001061298">
    <property type="component" value="Chromosome"/>
</dbReference>
<proteinExistence type="predicted"/>
<name>A0ABY6EBN6_9ACTN</name>
<dbReference type="InterPro" id="IPR036271">
    <property type="entry name" value="Tet_transcr_reg_TetR-rel_C_sf"/>
</dbReference>
<accession>A0ABY6EBN6</accession>
<evidence type="ECO:0000256" key="1">
    <source>
        <dbReference type="ARBA" id="ARBA00023015"/>
    </source>
</evidence>
<sequence length="202" mass="22068">MNVPAESNHRKTTPRSVPRERLLATAARLFYTEGIRSVGVDRVVEEAQVTRATFYRHFPSKEDLVRAYLQAEDQRIRGRVAEVTAEAATAADALNLMLGGIGAEICGPGFRGCPFINAAAEYPDKQSPVHQAVLEHRSWFREAIAEILRLGDHPVPEHTADTLVALRDGAMVGGYLGDPKKAADSFRQAALALVADPRPART</sequence>
<dbReference type="SUPFAM" id="SSF46689">
    <property type="entry name" value="Homeodomain-like"/>
    <property type="match status" value="1"/>
</dbReference>
<keyword evidence="7" id="KW-1185">Reference proteome</keyword>
<gene>
    <name evidence="6" type="ORF">N8I84_39215</name>
</gene>
<dbReference type="InterPro" id="IPR001647">
    <property type="entry name" value="HTH_TetR"/>
</dbReference>
<dbReference type="PANTHER" id="PTHR47506">
    <property type="entry name" value="TRANSCRIPTIONAL REGULATORY PROTEIN"/>
    <property type="match status" value="1"/>
</dbReference>